<keyword evidence="1" id="KW-1133">Transmembrane helix</keyword>
<feature type="transmembrane region" description="Helical" evidence="1">
    <location>
        <begin position="7"/>
        <end position="26"/>
    </location>
</feature>
<gene>
    <name evidence="2" type="ORF">PBLR_12742</name>
</gene>
<proteinExistence type="predicted"/>
<feature type="transmembrane region" description="Helical" evidence="1">
    <location>
        <begin position="38"/>
        <end position="63"/>
    </location>
</feature>
<sequence length="78" mass="8851">MYSIFTALIPNSYTYAVLLTVLYAQYCRQNNRFELIPVALLLVLNFGITFTNVAIAAGMLFFCSLGQGKQFLHHWKAV</sequence>
<reference evidence="3" key="1">
    <citation type="submission" date="2018-08" db="EMBL/GenBank/DDBJ databases">
        <authorList>
            <person name="Chevrot R."/>
        </authorList>
    </citation>
    <scope>NUCLEOTIDE SEQUENCE [LARGE SCALE GENOMIC DNA]</scope>
</reference>
<organism evidence="2 3">
    <name type="scientific">Paenibacillus alvei</name>
    <name type="common">Bacillus alvei</name>
    <dbReference type="NCBI Taxonomy" id="44250"/>
    <lineage>
        <taxon>Bacteria</taxon>
        <taxon>Bacillati</taxon>
        <taxon>Bacillota</taxon>
        <taxon>Bacilli</taxon>
        <taxon>Bacillales</taxon>
        <taxon>Paenibacillaceae</taxon>
        <taxon>Paenibacillus</taxon>
    </lineage>
</organism>
<name>A0A383RBI1_PAEAL</name>
<accession>A0A383RBI1</accession>
<dbReference type="Proteomes" id="UP000304148">
    <property type="component" value="Chromosome"/>
</dbReference>
<evidence type="ECO:0000313" key="2">
    <source>
        <dbReference type="EMBL" id="SYX84320.1"/>
    </source>
</evidence>
<dbReference type="EMBL" id="LS992241">
    <property type="protein sequence ID" value="SYX84320.1"/>
    <property type="molecule type" value="Genomic_DNA"/>
</dbReference>
<keyword evidence="1" id="KW-0472">Membrane</keyword>
<keyword evidence="1" id="KW-0812">Transmembrane</keyword>
<protein>
    <submittedName>
        <fullName evidence="2">Uncharacterized protein</fullName>
    </submittedName>
</protein>
<evidence type="ECO:0000256" key="1">
    <source>
        <dbReference type="SAM" id="Phobius"/>
    </source>
</evidence>
<evidence type="ECO:0000313" key="3">
    <source>
        <dbReference type="Proteomes" id="UP000304148"/>
    </source>
</evidence>
<dbReference type="AlphaFoldDB" id="A0A383RBI1"/>